<comment type="caution">
    <text evidence="2">The sequence shown here is derived from an EMBL/GenBank/DDBJ whole genome shotgun (WGS) entry which is preliminary data.</text>
</comment>
<keyword evidence="3" id="KW-1185">Reference proteome</keyword>
<protein>
    <recommendedName>
        <fullName evidence="1">FHA domain-containing protein</fullName>
    </recommendedName>
</protein>
<dbReference type="Pfam" id="PF00498">
    <property type="entry name" value="FHA"/>
    <property type="match status" value="1"/>
</dbReference>
<dbReference type="Proteomes" id="UP001237642">
    <property type="component" value="Unassembled WGS sequence"/>
</dbReference>
<organism evidence="2 3">
    <name type="scientific">Heracleum sosnowskyi</name>
    <dbReference type="NCBI Taxonomy" id="360622"/>
    <lineage>
        <taxon>Eukaryota</taxon>
        <taxon>Viridiplantae</taxon>
        <taxon>Streptophyta</taxon>
        <taxon>Embryophyta</taxon>
        <taxon>Tracheophyta</taxon>
        <taxon>Spermatophyta</taxon>
        <taxon>Magnoliopsida</taxon>
        <taxon>eudicotyledons</taxon>
        <taxon>Gunneridae</taxon>
        <taxon>Pentapetalae</taxon>
        <taxon>asterids</taxon>
        <taxon>campanulids</taxon>
        <taxon>Apiales</taxon>
        <taxon>Apiaceae</taxon>
        <taxon>Apioideae</taxon>
        <taxon>apioid superclade</taxon>
        <taxon>Tordylieae</taxon>
        <taxon>Tordyliinae</taxon>
        <taxon>Heracleum</taxon>
    </lineage>
</organism>
<evidence type="ECO:0000313" key="3">
    <source>
        <dbReference type="Proteomes" id="UP001237642"/>
    </source>
</evidence>
<sequence length="229" mass="25537">MLNLEGTTPVIVEKPKSSFTSWKQNQSSTMSDPWCRLLTQNQLNPTMSVYTTNFLVGTSNNSNLLLNDHTISGILCAIKLTQRGSTVVAVLESKNGKGFVQINGKTIRKNATCDLNSGDELVFGLLGAHAYVSLLVHCFFAYVNCNCNFHPVCLRHGMYTYIHNISPSAWDDITDMDAAAKMFELEEILLLEVQQPCRIGDDKYRLYKIFPGAEEEGYTSYCKLNSTLA</sequence>
<accession>A0AAD8M1Q5</accession>
<evidence type="ECO:0000313" key="2">
    <source>
        <dbReference type="EMBL" id="KAK1356524.1"/>
    </source>
</evidence>
<reference evidence="2" key="2">
    <citation type="submission" date="2023-05" db="EMBL/GenBank/DDBJ databases">
        <authorList>
            <person name="Schelkunov M.I."/>
        </authorList>
    </citation>
    <scope>NUCLEOTIDE SEQUENCE</scope>
    <source>
        <strain evidence="2">Hsosn_3</strain>
        <tissue evidence="2">Leaf</tissue>
    </source>
</reference>
<evidence type="ECO:0000259" key="1">
    <source>
        <dbReference type="Pfam" id="PF00498"/>
    </source>
</evidence>
<proteinExistence type="predicted"/>
<dbReference type="Gene3D" id="2.60.200.20">
    <property type="match status" value="1"/>
</dbReference>
<dbReference type="InterPro" id="IPR000253">
    <property type="entry name" value="FHA_dom"/>
</dbReference>
<gene>
    <name evidence="2" type="ORF">POM88_049780</name>
</gene>
<dbReference type="InterPro" id="IPR008984">
    <property type="entry name" value="SMAD_FHA_dom_sf"/>
</dbReference>
<dbReference type="SUPFAM" id="SSF49879">
    <property type="entry name" value="SMAD/FHA domain"/>
    <property type="match status" value="1"/>
</dbReference>
<name>A0AAD8M1Q5_9APIA</name>
<dbReference type="AlphaFoldDB" id="A0AAD8M1Q5"/>
<reference evidence="2" key="1">
    <citation type="submission" date="2023-02" db="EMBL/GenBank/DDBJ databases">
        <title>Genome of toxic invasive species Heracleum sosnowskyi carries increased number of genes despite the absence of recent whole-genome duplications.</title>
        <authorList>
            <person name="Schelkunov M."/>
            <person name="Shtratnikova V."/>
            <person name="Makarenko M."/>
            <person name="Klepikova A."/>
            <person name="Omelchenko D."/>
            <person name="Novikova G."/>
            <person name="Obukhova E."/>
            <person name="Bogdanov V."/>
            <person name="Penin A."/>
            <person name="Logacheva M."/>
        </authorList>
    </citation>
    <scope>NUCLEOTIDE SEQUENCE</scope>
    <source>
        <strain evidence="2">Hsosn_3</strain>
        <tissue evidence="2">Leaf</tissue>
    </source>
</reference>
<feature type="domain" description="FHA" evidence="1">
    <location>
        <begin position="55"/>
        <end position="124"/>
    </location>
</feature>
<dbReference type="EMBL" id="JAUIZM010000011">
    <property type="protein sequence ID" value="KAK1356524.1"/>
    <property type="molecule type" value="Genomic_DNA"/>
</dbReference>